<dbReference type="Proteomes" id="UP000008144">
    <property type="component" value="Chromosome 1"/>
</dbReference>
<sequence>MECKFPVISAPNVSKPSTVITCIDMPSVEFPISSCNVTSAVNTKMNESFSSTSGNTTVVSTTTTVTSTLKVEEKESNNTLHELDLQHHQQIDNDQQKKKLNSPIKEKVELTKQQKLIQEYIKQRLELDTIDFECEKRKQLPIYIPLEKLVESAKQSNVYEERLSIQKWMMEKRKRFTSIIPQAPQYYWEYMTFTGGYLLVGNVESRLSVPVLAPPPFICGPMTDLFKSHEEQRVKLRVQHAIEREKMIISCEQEMMRVHSRAARTVHNQQAPFSACSLLMDNEVYNIPRQTNDESGKPSIRDRFNARMFLAWLQDVDDKFEKMKKGLLSRQKHEAEAMFAVQKTEWLLKLQELDVSHRTFQQSEVNELHVPMVNISDDFDLLPA</sequence>
<dbReference type="Ensembl" id="ENSCINT00000005311.3">
    <property type="protein sequence ID" value="ENSCINP00000005311.3"/>
    <property type="gene ID" value="ENSCING00000002607.3"/>
</dbReference>
<reference evidence="1" key="4">
    <citation type="submission" date="2025-09" db="UniProtKB">
        <authorList>
            <consortium name="Ensembl"/>
        </authorList>
    </citation>
    <scope>IDENTIFICATION</scope>
</reference>
<protein>
    <recommendedName>
        <fullName evidence="3">Ankyrin repeat domain-containing protein 12</fullName>
    </recommendedName>
</protein>
<keyword evidence="2" id="KW-1185">Reference proteome</keyword>
<organism evidence="1 2">
    <name type="scientific">Ciona intestinalis</name>
    <name type="common">Transparent sea squirt</name>
    <name type="synonym">Ascidia intestinalis</name>
    <dbReference type="NCBI Taxonomy" id="7719"/>
    <lineage>
        <taxon>Eukaryota</taxon>
        <taxon>Metazoa</taxon>
        <taxon>Chordata</taxon>
        <taxon>Tunicata</taxon>
        <taxon>Ascidiacea</taxon>
        <taxon>Phlebobranchia</taxon>
        <taxon>Cionidae</taxon>
        <taxon>Ciona</taxon>
    </lineage>
</organism>
<dbReference type="GeneTree" id="ENSGT00940000154742"/>
<dbReference type="STRING" id="7719.ENSCINP00000005311"/>
<dbReference type="InParanoid" id="F7B355"/>
<dbReference type="OMA" id="TEHIKER"/>
<reference evidence="1" key="2">
    <citation type="journal article" date="2008" name="Genome Biol.">
        <title>Improved genome assembly and evidence-based global gene model set for the chordate Ciona intestinalis: new insight into intron and operon populations.</title>
        <authorList>
            <person name="Satou Y."/>
            <person name="Mineta K."/>
            <person name="Ogasawara M."/>
            <person name="Sasakura Y."/>
            <person name="Shoguchi E."/>
            <person name="Ueno K."/>
            <person name="Yamada L."/>
            <person name="Matsumoto J."/>
            <person name="Wasserscheid J."/>
            <person name="Dewar K."/>
            <person name="Wiley G.B."/>
            <person name="Macmil S.L."/>
            <person name="Roe B.A."/>
            <person name="Zeller R.W."/>
            <person name="Hastings K.E."/>
            <person name="Lemaire P."/>
            <person name="Lindquist E."/>
            <person name="Endo T."/>
            <person name="Hotta K."/>
            <person name="Inaba K."/>
        </authorList>
    </citation>
    <scope>NUCLEOTIDE SEQUENCE [LARGE SCALE GENOMIC DNA]</scope>
    <source>
        <strain evidence="1">wild type</strain>
    </source>
</reference>
<accession>F7B355</accession>
<dbReference type="PANTHER" id="PTHR24149">
    <property type="entry name" value="ANKYRIN REPEAT DOMAIN-CONTAINING PROTEIN 12"/>
    <property type="match status" value="1"/>
</dbReference>
<dbReference type="HOGENOM" id="CLU_719530_0_0_1"/>
<reference evidence="2" key="1">
    <citation type="journal article" date="2002" name="Science">
        <title>The draft genome of Ciona intestinalis: insights into chordate and vertebrate origins.</title>
        <authorList>
            <person name="Dehal P."/>
            <person name="Satou Y."/>
            <person name="Campbell R.K."/>
            <person name="Chapman J."/>
            <person name="Degnan B."/>
            <person name="De Tomaso A."/>
            <person name="Davidson B."/>
            <person name="Di Gregorio A."/>
            <person name="Gelpke M."/>
            <person name="Goodstein D.M."/>
            <person name="Harafuji N."/>
            <person name="Hastings K.E."/>
            <person name="Ho I."/>
            <person name="Hotta K."/>
            <person name="Huang W."/>
            <person name="Kawashima T."/>
            <person name="Lemaire P."/>
            <person name="Martinez D."/>
            <person name="Meinertzhagen I.A."/>
            <person name="Necula S."/>
            <person name="Nonaka M."/>
            <person name="Putnam N."/>
            <person name="Rash S."/>
            <person name="Saiga H."/>
            <person name="Satake M."/>
            <person name="Terry A."/>
            <person name="Yamada L."/>
            <person name="Wang H.G."/>
            <person name="Awazu S."/>
            <person name="Azumi K."/>
            <person name="Boore J."/>
            <person name="Branno M."/>
            <person name="Chin-Bow S."/>
            <person name="DeSantis R."/>
            <person name="Doyle S."/>
            <person name="Francino P."/>
            <person name="Keys D.N."/>
            <person name="Haga S."/>
            <person name="Hayashi H."/>
            <person name="Hino K."/>
            <person name="Imai K.S."/>
            <person name="Inaba K."/>
            <person name="Kano S."/>
            <person name="Kobayashi K."/>
            <person name="Kobayashi M."/>
            <person name="Lee B.I."/>
            <person name="Makabe K.W."/>
            <person name="Manohar C."/>
            <person name="Matassi G."/>
            <person name="Medina M."/>
            <person name="Mochizuki Y."/>
            <person name="Mount S."/>
            <person name="Morishita T."/>
            <person name="Miura S."/>
            <person name="Nakayama A."/>
            <person name="Nishizaka S."/>
            <person name="Nomoto H."/>
            <person name="Ohta F."/>
            <person name="Oishi K."/>
            <person name="Rigoutsos I."/>
            <person name="Sano M."/>
            <person name="Sasaki A."/>
            <person name="Sasakura Y."/>
            <person name="Shoguchi E."/>
            <person name="Shin-i T."/>
            <person name="Spagnuolo A."/>
            <person name="Stainier D."/>
            <person name="Suzuki M.M."/>
            <person name="Tassy O."/>
            <person name="Takatori N."/>
            <person name="Tokuoka M."/>
            <person name="Yagi K."/>
            <person name="Yoshizaki F."/>
            <person name="Wada S."/>
            <person name="Zhang C."/>
            <person name="Hyatt P.D."/>
            <person name="Larimer F."/>
            <person name="Detter C."/>
            <person name="Doggett N."/>
            <person name="Glavina T."/>
            <person name="Hawkins T."/>
            <person name="Richardson P."/>
            <person name="Lucas S."/>
            <person name="Kohara Y."/>
            <person name="Levine M."/>
            <person name="Satoh N."/>
            <person name="Rokhsar D.S."/>
        </authorList>
    </citation>
    <scope>NUCLEOTIDE SEQUENCE [LARGE SCALE GENOMIC DNA]</scope>
</reference>
<dbReference type="PANTHER" id="PTHR24149:SF14">
    <property type="entry name" value="ANKYRIN REPEAT DOMAIN 12"/>
    <property type="match status" value="1"/>
</dbReference>
<dbReference type="InterPro" id="IPR053210">
    <property type="entry name" value="ANKRD12"/>
</dbReference>
<evidence type="ECO:0000313" key="1">
    <source>
        <dbReference type="Ensembl" id="ENSCINP00000005311.3"/>
    </source>
</evidence>
<dbReference type="EMBL" id="EAAA01000210">
    <property type="status" value="NOT_ANNOTATED_CDS"/>
    <property type="molecule type" value="Genomic_DNA"/>
</dbReference>
<name>F7B355_CIOIN</name>
<evidence type="ECO:0000313" key="2">
    <source>
        <dbReference type="Proteomes" id="UP000008144"/>
    </source>
</evidence>
<evidence type="ECO:0008006" key="3">
    <source>
        <dbReference type="Google" id="ProtNLM"/>
    </source>
</evidence>
<dbReference type="AlphaFoldDB" id="F7B355"/>
<reference evidence="1" key="3">
    <citation type="submission" date="2025-08" db="UniProtKB">
        <authorList>
            <consortium name="Ensembl"/>
        </authorList>
    </citation>
    <scope>IDENTIFICATION</scope>
</reference>
<proteinExistence type="predicted"/>